<feature type="compositionally biased region" description="Polar residues" evidence="1">
    <location>
        <begin position="149"/>
        <end position="159"/>
    </location>
</feature>
<feature type="region of interest" description="Disordered" evidence="1">
    <location>
        <begin position="149"/>
        <end position="168"/>
    </location>
</feature>
<proteinExistence type="predicted"/>
<name>A0A0F7UTQ2_TOXGV</name>
<reference evidence="2" key="1">
    <citation type="journal article" date="2015" name="PLoS ONE">
        <title>Comprehensive Evaluation of Toxoplasma gondii VEG and Neospora caninum LIV Genomes with Tachyzoite Stage Transcriptome and Proteome Defines Novel Transcript Features.</title>
        <authorList>
            <person name="Ramaprasad A."/>
            <person name="Mourier T."/>
            <person name="Naeem R."/>
            <person name="Malas T.B."/>
            <person name="Moussa E."/>
            <person name="Panigrahi A."/>
            <person name="Vermont S.J."/>
            <person name="Otto T.D."/>
            <person name="Wastling J."/>
            <person name="Pain A."/>
        </authorList>
    </citation>
    <scope>NUCLEOTIDE SEQUENCE</scope>
    <source>
        <strain evidence="2">VEG</strain>
    </source>
</reference>
<organism evidence="2">
    <name type="scientific">Toxoplasma gondii (strain ATCC 50861 / VEG)</name>
    <dbReference type="NCBI Taxonomy" id="432359"/>
    <lineage>
        <taxon>Eukaryota</taxon>
        <taxon>Sar</taxon>
        <taxon>Alveolata</taxon>
        <taxon>Apicomplexa</taxon>
        <taxon>Conoidasida</taxon>
        <taxon>Coccidia</taxon>
        <taxon>Eucoccidiorida</taxon>
        <taxon>Eimeriorina</taxon>
        <taxon>Sarcocystidae</taxon>
        <taxon>Toxoplasma</taxon>
    </lineage>
</organism>
<sequence length="272" mass="31064">MADDWPLSSTEGKRQTLTVEFRLLRCRTVNTHSVVGAVALRRISSESVVVRPRHRGKRAVLAGAASVCATRSFFMSTERRGRGGKFRELRNSQVRGRMPRERKRGFRGNVQRSRSPYLATRGTGENRHSTRSGTLKRICRRGRTIDSAVSRQLSDTATSGARPESPQEECSFAMKRDPQLMPCTTPRFLKGLKDARQTNTLHQTWTSYSGVDSDSRTQPPGLHLSNRHVHFFCTLVLEATHINAWTNAYITSTKRFMQKWLLRMYIYIYILS</sequence>
<evidence type="ECO:0000256" key="1">
    <source>
        <dbReference type="SAM" id="MobiDB-lite"/>
    </source>
</evidence>
<accession>A0A0F7UTQ2</accession>
<gene>
    <name evidence="2" type="ORF">BN1205_014600</name>
</gene>
<dbReference type="EMBL" id="LN714489">
    <property type="protein sequence ID" value="CEL71412.1"/>
    <property type="molecule type" value="Genomic_DNA"/>
</dbReference>
<dbReference type="AlphaFoldDB" id="A0A0F7UTQ2"/>
<feature type="region of interest" description="Disordered" evidence="1">
    <location>
        <begin position="95"/>
        <end position="114"/>
    </location>
</feature>
<evidence type="ECO:0000313" key="2">
    <source>
        <dbReference type="EMBL" id="CEL71412.1"/>
    </source>
</evidence>
<protein>
    <submittedName>
        <fullName evidence="2">Uncharacterized protein</fullName>
    </submittedName>
</protein>